<evidence type="ECO:0000313" key="1">
    <source>
        <dbReference type="EMBL" id="VDN52088.1"/>
    </source>
</evidence>
<dbReference type="EMBL" id="UYYG01000044">
    <property type="protein sequence ID" value="VDN52088.1"/>
    <property type="molecule type" value="Genomic_DNA"/>
</dbReference>
<dbReference type="InterPro" id="IPR017943">
    <property type="entry name" value="Bactericidal_perm-incr_a/b_dom"/>
</dbReference>
<dbReference type="GO" id="GO:0008289">
    <property type="term" value="F:lipid binding"/>
    <property type="evidence" value="ECO:0007669"/>
    <property type="project" value="InterPro"/>
</dbReference>
<dbReference type="PANTHER" id="PTHR10504">
    <property type="entry name" value="BACTERICIDAL PERMEABILITY-INCREASING BPI PROTEIN-RELATED"/>
    <property type="match status" value="1"/>
</dbReference>
<proteinExistence type="predicted"/>
<keyword evidence="3" id="KW-1185">Reference proteome</keyword>
<dbReference type="PANTHER" id="PTHR10504:SF134">
    <property type="entry name" value="BPI2 DOMAIN-CONTAINING PROTEIN"/>
    <property type="match status" value="1"/>
</dbReference>
<reference evidence="4" key="1">
    <citation type="submission" date="2017-02" db="UniProtKB">
        <authorList>
            <consortium name="WormBaseParasite"/>
        </authorList>
    </citation>
    <scope>IDENTIFICATION</scope>
</reference>
<name>A0A0N4UJT2_DRAME</name>
<accession>A0A0N4UJT2</accession>
<protein>
    <submittedName>
        <fullName evidence="4">BPI2 domain-containing protein</fullName>
    </submittedName>
</protein>
<evidence type="ECO:0000313" key="4">
    <source>
        <dbReference type="WBParaSite" id="DME_0000793601-mRNA-1"/>
    </source>
</evidence>
<sequence length="146" mass="16552">YLYQKQIRNIVIPNQQQCFIEGCVQLYDFQIISQSLPRTSFQPNPPNLLMLSFINFDLHLFGSLSGVLQMFPPLPLMVPTIGKISISAIQLNVRAVLDIQKTLNDTPYMRVVSCRLENGVVSARAENIGLLTDLANLKYQWLGKKL</sequence>
<dbReference type="InterPro" id="IPR032942">
    <property type="entry name" value="BPI/LBP/Plunc"/>
</dbReference>
<evidence type="ECO:0000313" key="3">
    <source>
        <dbReference type="Proteomes" id="UP000274756"/>
    </source>
</evidence>
<dbReference type="AlphaFoldDB" id="A0A0N4UJT2"/>
<gene>
    <name evidence="1" type="ORF">DME_LOCUS2061</name>
</gene>
<reference evidence="1 3" key="2">
    <citation type="submission" date="2018-11" db="EMBL/GenBank/DDBJ databases">
        <authorList>
            <consortium name="Pathogen Informatics"/>
        </authorList>
    </citation>
    <scope>NUCLEOTIDE SEQUENCE [LARGE SCALE GENOMIC DNA]</scope>
</reference>
<dbReference type="STRING" id="318479.A0A0N4UJT2"/>
<dbReference type="GO" id="GO:0005615">
    <property type="term" value="C:extracellular space"/>
    <property type="evidence" value="ECO:0007669"/>
    <property type="project" value="TreeGrafter"/>
</dbReference>
<dbReference type="Proteomes" id="UP000038040">
    <property type="component" value="Unplaced"/>
</dbReference>
<evidence type="ECO:0000313" key="2">
    <source>
        <dbReference type="Proteomes" id="UP000038040"/>
    </source>
</evidence>
<dbReference type="SUPFAM" id="SSF55394">
    <property type="entry name" value="Bactericidal permeability-increasing protein, BPI"/>
    <property type="match status" value="1"/>
</dbReference>
<dbReference type="OrthoDB" id="5869248at2759"/>
<organism evidence="2 4">
    <name type="scientific">Dracunculus medinensis</name>
    <name type="common">Guinea worm</name>
    <dbReference type="NCBI Taxonomy" id="318479"/>
    <lineage>
        <taxon>Eukaryota</taxon>
        <taxon>Metazoa</taxon>
        <taxon>Ecdysozoa</taxon>
        <taxon>Nematoda</taxon>
        <taxon>Chromadorea</taxon>
        <taxon>Rhabditida</taxon>
        <taxon>Spirurina</taxon>
        <taxon>Dracunculoidea</taxon>
        <taxon>Dracunculidae</taxon>
        <taxon>Dracunculus</taxon>
    </lineage>
</organism>
<dbReference type="Proteomes" id="UP000274756">
    <property type="component" value="Unassembled WGS sequence"/>
</dbReference>
<dbReference type="Gene3D" id="3.15.10.10">
    <property type="entry name" value="Bactericidal permeability-increasing protein, domain 1"/>
    <property type="match status" value="1"/>
</dbReference>
<dbReference type="WBParaSite" id="DME_0000793601-mRNA-1">
    <property type="protein sequence ID" value="DME_0000793601-mRNA-1"/>
    <property type="gene ID" value="DME_0000793601"/>
</dbReference>